<feature type="region of interest" description="Disordered" evidence="2">
    <location>
        <begin position="67"/>
        <end position="230"/>
    </location>
</feature>
<gene>
    <name evidence="3" type="primary">g5978</name>
    <name evidence="3" type="ORF">EsDP_00005978</name>
</gene>
<name>A0ABQ0CWF3_9HYPO</name>
<accession>A0ABQ0CWF3</accession>
<evidence type="ECO:0000313" key="4">
    <source>
        <dbReference type="Proteomes" id="UP001562357"/>
    </source>
</evidence>
<evidence type="ECO:0000256" key="1">
    <source>
        <dbReference type="SAM" id="Coils"/>
    </source>
</evidence>
<feature type="compositionally biased region" description="Pro residues" evidence="2">
    <location>
        <begin position="72"/>
        <end position="82"/>
    </location>
</feature>
<organism evidence="3 4">
    <name type="scientific">Epichloe bromicola</name>
    <dbReference type="NCBI Taxonomy" id="79588"/>
    <lineage>
        <taxon>Eukaryota</taxon>
        <taxon>Fungi</taxon>
        <taxon>Dikarya</taxon>
        <taxon>Ascomycota</taxon>
        <taxon>Pezizomycotina</taxon>
        <taxon>Sordariomycetes</taxon>
        <taxon>Hypocreomycetidae</taxon>
        <taxon>Hypocreales</taxon>
        <taxon>Clavicipitaceae</taxon>
        <taxon>Epichloe</taxon>
    </lineage>
</organism>
<feature type="compositionally biased region" description="Basic and acidic residues" evidence="2">
    <location>
        <begin position="87"/>
        <end position="96"/>
    </location>
</feature>
<sequence>MCTTDFHTYVYPDGHKETVSRPSLCPSSRHNQPCSNNILFNHAAQSVPYGRPVAPAFGGPSSYRAPYLRHFPPTPSYTPRPSTPNHRSGDESDRSYHSSSSARRRRSGVHVSGQREESIRHGRDRRERILLVDNPPTPRTPPQAFAFPSSAPSSPSFASSSPFIVDTSPRGSTSRRPVIVDERTRHDRDRPHIQIELVDGHRKNRRTRQTSASSHDSRNSYTSASEDDEWRRRRLELEQLRAERRRQAQEEEIRQSNLRARIAKANAEIASRQAVPVAPAPLKRSSTSSAAKVAPSAKEREEELVDAVRRLDIKEKKREDRGRVARREEEEEEGGGAALSIDAAHDSHTKGHGRTWQPPTSCGVR</sequence>
<proteinExistence type="predicted"/>
<evidence type="ECO:0000256" key="2">
    <source>
        <dbReference type="SAM" id="MobiDB-lite"/>
    </source>
</evidence>
<feature type="compositionally biased region" description="Polar residues" evidence="2">
    <location>
        <begin position="209"/>
        <end position="224"/>
    </location>
</feature>
<protein>
    <submittedName>
        <fullName evidence="3">Uncharacterized protein</fullName>
    </submittedName>
</protein>
<dbReference type="EMBL" id="BAAFGZ010000309">
    <property type="protein sequence ID" value="GAB0137723.1"/>
    <property type="molecule type" value="Genomic_DNA"/>
</dbReference>
<evidence type="ECO:0000313" key="3">
    <source>
        <dbReference type="EMBL" id="GAB0137723.1"/>
    </source>
</evidence>
<keyword evidence="1" id="KW-0175">Coiled coil</keyword>
<feature type="compositionally biased region" description="Basic and acidic residues" evidence="2">
    <location>
        <begin position="113"/>
        <end position="130"/>
    </location>
</feature>
<feature type="coiled-coil region" evidence="1">
    <location>
        <begin position="232"/>
        <end position="268"/>
    </location>
</feature>
<dbReference type="Proteomes" id="UP001562357">
    <property type="component" value="Unassembled WGS sequence"/>
</dbReference>
<feature type="compositionally biased region" description="Basic and acidic residues" evidence="2">
    <location>
        <begin position="178"/>
        <end position="201"/>
    </location>
</feature>
<feature type="region of interest" description="Disordered" evidence="2">
    <location>
        <begin position="277"/>
        <end position="365"/>
    </location>
</feature>
<reference evidence="4" key="1">
    <citation type="submission" date="2024-06" db="EMBL/GenBank/DDBJ databases">
        <title>Draft Genome Sequences of Epichloe bromicola Strains Isolated from Elymus ciliaris.</title>
        <authorList>
            <consortium name="Epichloe bromicola genome sequencing consortium"/>
            <person name="Miura A."/>
            <person name="Imano S."/>
            <person name="Ashida A."/>
            <person name="Sato I."/>
            <person name="Chiba S."/>
            <person name="Tanaka A."/>
            <person name="Camagna M."/>
            <person name="Takemoto D."/>
        </authorList>
    </citation>
    <scope>NUCLEOTIDE SEQUENCE [LARGE SCALE GENOMIC DNA]</scope>
    <source>
        <strain evidence="4">DP</strain>
    </source>
</reference>
<feature type="compositionally biased region" description="Low complexity" evidence="2">
    <location>
        <begin position="144"/>
        <end position="163"/>
    </location>
</feature>
<keyword evidence="4" id="KW-1185">Reference proteome</keyword>
<comment type="caution">
    <text evidence="3">The sequence shown here is derived from an EMBL/GenBank/DDBJ whole genome shotgun (WGS) entry which is preliminary data.</text>
</comment>
<feature type="compositionally biased region" description="Basic and acidic residues" evidence="2">
    <location>
        <begin position="297"/>
        <end position="328"/>
    </location>
</feature>